<evidence type="ECO:0000256" key="1">
    <source>
        <dbReference type="HAMAP-Rule" id="MF_02088"/>
    </source>
</evidence>
<dbReference type="NCBIfam" id="TIGR00697">
    <property type="entry name" value="queuosine precursor transporter"/>
    <property type="match status" value="1"/>
</dbReference>
<gene>
    <name evidence="2" type="ORF">SAMN05421831_10156</name>
</gene>
<dbReference type="STRING" id="64971.SAMN05421831_10156"/>
<feature type="transmembrane region" description="Helical" evidence="1">
    <location>
        <begin position="54"/>
        <end position="75"/>
    </location>
</feature>
<feature type="transmembrane region" description="Helical" evidence="1">
    <location>
        <begin position="149"/>
        <end position="176"/>
    </location>
</feature>
<proteinExistence type="inferred from homology"/>
<comment type="subcellular location">
    <subcellularLocation>
        <location evidence="1">Cell inner membrane</location>
        <topology evidence="1">Multi-pass membrane protein</topology>
    </subcellularLocation>
</comment>
<dbReference type="GO" id="GO:0022857">
    <property type="term" value="F:transmembrane transporter activity"/>
    <property type="evidence" value="ECO:0007669"/>
    <property type="project" value="UniProtKB-UniRule"/>
</dbReference>
<protein>
    <recommendedName>
        <fullName evidence="1">Probable queuosine precursor transporter</fullName>
        <shortName evidence="1">Q precursor transporter</shortName>
    </recommendedName>
</protein>
<dbReference type="AlphaFoldDB" id="A0A1H6Q105"/>
<keyword evidence="1" id="KW-0813">Transport</keyword>
<sequence>MSSYLDVSNDTPMHVQAPWYNKALIILSVFHISIIAASNYLVQLPINIFGMHTTWGAFSFPFIFLATDLSVRLFGREHARQVIFRVMLPALILSYLLSTLFAQGQYQGLEALHSLNIFVVRIALASFMAYALGQLLDIYVFAKLRQHPTWWVAPSVSTLVGNLVDTLVFFSLAFYASSDVFMAAHWPEIAAWDYGFKLLISLLFFVPLYGVLLSWLQKRLQS</sequence>
<keyword evidence="1" id="KW-1133">Transmembrane helix</keyword>
<feature type="transmembrane region" description="Helical" evidence="1">
    <location>
        <begin position="196"/>
        <end position="216"/>
    </location>
</feature>
<reference evidence="3" key="1">
    <citation type="submission" date="2016-10" db="EMBL/GenBank/DDBJ databases">
        <authorList>
            <person name="Varghese N."/>
            <person name="Submissions S."/>
        </authorList>
    </citation>
    <scope>NUCLEOTIDE SEQUENCE [LARGE SCALE GENOMIC DNA]</scope>
    <source>
        <strain evidence="3">DSM 7165</strain>
    </source>
</reference>
<keyword evidence="3" id="KW-1185">Reference proteome</keyword>
<dbReference type="NCBIfam" id="NF008406">
    <property type="entry name" value="PRK11212.1"/>
    <property type="match status" value="1"/>
</dbReference>
<feature type="transmembrane region" description="Helical" evidence="1">
    <location>
        <begin position="82"/>
        <end position="102"/>
    </location>
</feature>
<dbReference type="GO" id="GO:0005886">
    <property type="term" value="C:plasma membrane"/>
    <property type="evidence" value="ECO:0007669"/>
    <property type="project" value="UniProtKB-SubCell"/>
</dbReference>
<keyword evidence="1" id="KW-0812">Transmembrane</keyword>
<evidence type="ECO:0000313" key="3">
    <source>
        <dbReference type="Proteomes" id="UP000242999"/>
    </source>
</evidence>
<dbReference type="Proteomes" id="UP000242999">
    <property type="component" value="Unassembled WGS sequence"/>
</dbReference>
<comment type="similarity">
    <text evidence="1">Belongs to the vitamin uptake transporter (VUT/ECF) (TC 2.A.88) family. Q precursor transporter subfamily.</text>
</comment>
<name>A0A1H6Q105_9GAMM</name>
<organism evidence="2 3">
    <name type="scientific">Allopseudospirillum japonicum</name>
    <dbReference type="NCBI Taxonomy" id="64971"/>
    <lineage>
        <taxon>Bacteria</taxon>
        <taxon>Pseudomonadati</taxon>
        <taxon>Pseudomonadota</taxon>
        <taxon>Gammaproteobacteria</taxon>
        <taxon>Oceanospirillales</taxon>
        <taxon>Oceanospirillaceae</taxon>
        <taxon>Allopseudospirillum</taxon>
    </lineage>
</organism>
<feature type="transmembrane region" description="Helical" evidence="1">
    <location>
        <begin position="23"/>
        <end position="42"/>
    </location>
</feature>
<dbReference type="InterPro" id="IPR003744">
    <property type="entry name" value="YhhQ"/>
</dbReference>
<comment type="function">
    <text evidence="1">Involved in the import of queuosine (Q) precursors, required for Q precursor salvage.</text>
</comment>
<keyword evidence="1" id="KW-0997">Cell inner membrane</keyword>
<keyword evidence="1" id="KW-1003">Cell membrane</keyword>
<dbReference type="PANTHER" id="PTHR34300">
    <property type="entry name" value="QUEUOSINE PRECURSOR TRANSPORTER-RELATED"/>
    <property type="match status" value="1"/>
</dbReference>
<evidence type="ECO:0000313" key="2">
    <source>
        <dbReference type="EMBL" id="SEI37528.1"/>
    </source>
</evidence>
<accession>A0A1H6Q105</accession>
<dbReference type="PANTHER" id="PTHR34300:SF1">
    <property type="entry name" value="QUEUOSINE PRECURSOR TRANSPORTER"/>
    <property type="match status" value="1"/>
</dbReference>
<dbReference type="EMBL" id="FNYH01000001">
    <property type="protein sequence ID" value="SEI37528.1"/>
    <property type="molecule type" value="Genomic_DNA"/>
</dbReference>
<feature type="transmembrane region" description="Helical" evidence="1">
    <location>
        <begin position="122"/>
        <end position="142"/>
    </location>
</feature>
<dbReference type="Pfam" id="PF02592">
    <property type="entry name" value="Vut_1"/>
    <property type="match status" value="1"/>
</dbReference>
<keyword evidence="1" id="KW-0472">Membrane</keyword>
<dbReference type="HAMAP" id="MF_02088">
    <property type="entry name" value="Q_prec_transport"/>
    <property type="match status" value="1"/>
</dbReference>